<dbReference type="Proteomes" id="UP000247792">
    <property type="component" value="Unassembled WGS sequence"/>
</dbReference>
<dbReference type="PANTHER" id="PTHR43866:SF4">
    <property type="entry name" value="MALONATE-SEMIALDEHYDE DEHYDROGENASE"/>
    <property type="match status" value="1"/>
</dbReference>
<evidence type="ECO:0000256" key="2">
    <source>
        <dbReference type="ARBA" id="ARBA00023002"/>
    </source>
</evidence>
<proteinExistence type="predicted"/>
<comment type="caution">
    <text evidence="5">The sequence shown here is derived from an EMBL/GenBank/DDBJ whole genome shotgun (WGS) entry which is preliminary data.</text>
</comment>
<accession>A0A318J9L0</accession>
<dbReference type="InterPro" id="IPR016161">
    <property type="entry name" value="Ald_DH/histidinol_DH"/>
</dbReference>
<dbReference type="PROSITE" id="PS00070">
    <property type="entry name" value="ALDEHYDE_DEHYDR_CYS"/>
    <property type="match status" value="1"/>
</dbReference>
<keyword evidence="6" id="KW-1185">Reference proteome</keyword>
<dbReference type="CDD" id="cd07085">
    <property type="entry name" value="ALDH_F6_MMSDH"/>
    <property type="match status" value="1"/>
</dbReference>
<gene>
    <name evidence="5" type="ORF">DFR42_104208</name>
</gene>
<dbReference type="FunFam" id="3.40.309.10:FF:000002">
    <property type="entry name" value="Methylmalonate-semialdehyde dehydrogenase (Acylating)"/>
    <property type="match status" value="1"/>
</dbReference>
<evidence type="ECO:0000256" key="3">
    <source>
        <dbReference type="ARBA" id="ARBA00023027"/>
    </source>
</evidence>
<dbReference type="GO" id="GO:0004491">
    <property type="term" value="F:methylmalonate-semialdehyde dehydrogenase (acylating, NAD) activity"/>
    <property type="evidence" value="ECO:0007669"/>
    <property type="project" value="UniProtKB-EC"/>
</dbReference>
<dbReference type="SUPFAM" id="SSF53720">
    <property type="entry name" value="ALDH-like"/>
    <property type="match status" value="1"/>
</dbReference>
<organism evidence="5 6">
    <name type="scientific">Undibacterium pigrum</name>
    <dbReference type="NCBI Taxonomy" id="401470"/>
    <lineage>
        <taxon>Bacteria</taxon>
        <taxon>Pseudomonadati</taxon>
        <taxon>Pseudomonadota</taxon>
        <taxon>Betaproteobacteria</taxon>
        <taxon>Burkholderiales</taxon>
        <taxon>Oxalobacteraceae</taxon>
        <taxon>Undibacterium</taxon>
    </lineage>
</organism>
<feature type="domain" description="Aldehyde dehydrogenase" evidence="4">
    <location>
        <begin position="23"/>
        <end position="479"/>
    </location>
</feature>
<evidence type="ECO:0000313" key="6">
    <source>
        <dbReference type="Proteomes" id="UP000247792"/>
    </source>
</evidence>
<dbReference type="NCBIfam" id="TIGR01722">
    <property type="entry name" value="MMSDH"/>
    <property type="match status" value="1"/>
</dbReference>
<dbReference type="EC" id="1.2.1.27" evidence="1"/>
<dbReference type="Pfam" id="PF00171">
    <property type="entry name" value="Aldedh"/>
    <property type="match status" value="1"/>
</dbReference>
<dbReference type="InterPro" id="IPR016163">
    <property type="entry name" value="Ald_DH_C"/>
</dbReference>
<evidence type="ECO:0000313" key="5">
    <source>
        <dbReference type="EMBL" id="PXX43207.1"/>
    </source>
</evidence>
<evidence type="ECO:0000256" key="1">
    <source>
        <dbReference type="ARBA" id="ARBA00013048"/>
    </source>
</evidence>
<protein>
    <recommendedName>
        <fullName evidence="1">methylmalonate-semialdehyde dehydrogenase (CoA acylating)</fullName>
        <ecNumber evidence="1">1.2.1.27</ecNumber>
    </recommendedName>
</protein>
<evidence type="ECO:0000259" key="4">
    <source>
        <dbReference type="Pfam" id="PF00171"/>
    </source>
</evidence>
<keyword evidence="3" id="KW-0520">NAD</keyword>
<dbReference type="EMBL" id="QJKB01000004">
    <property type="protein sequence ID" value="PXX43207.1"/>
    <property type="molecule type" value="Genomic_DNA"/>
</dbReference>
<name>A0A318J9L0_9BURK</name>
<sequence>MTTYQVNHYINGELQQSMQPRFADIYNPALGSVQGQVALGSEQDVNLAVAAAAKAFPAWSNTPALSRARVLMAYLNLLQQHTDEFANLLTKEHGKTLADAKGEVARGIEVVEFAIGIPQLLKGEYSEQIARGIDACSMRQPLGVVAGITPFNFPVMVPMWMFPIAIACGNTFILKPSERDPSASLLHAKLLKQAGLPDGVFNVVQGDKTVVDALLDHPEIQAISFVGSTPIAQAIYARGCANGKRVQALGGAKNHMVVMPDADLEMAVDALMGAAYGSAGERCMAISVAVAVGSAADALVDAMAARVKSLKINNGLVPDAEMGPVITHAAKERIESLIGEGVSEGAKLVVDGRNFKVPGHEQGFFCGGSLFDHVTPEMTVYKQEIFGPVLCVVRVPDMEAAADLINKHEYGNGVAVFTRDGGTAREFVRMIQVGMVGVNVPLPVPMAFHSFGGWKRSLFGDHHIYGPEGVRFYTRVKAVMQRWPDSISKGAEFSFPQNK</sequence>
<dbReference type="Gene3D" id="3.40.605.10">
    <property type="entry name" value="Aldehyde Dehydrogenase, Chain A, domain 1"/>
    <property type="match status" value="1"/>
</dbReference>
<dbReference type="GO" id="GO:0006574">
    <property type="term" value="P:L-valine catabolic process"/>
    <property type="evidence" value="ECO:0007669"/>
    <property type="project" value="TreeGrafter"/>
</dbReference>
<keyword evidence="2" id="KW-0560">Oxidoreductase</keyword>
<dbReference type="InterPro" id="IPR010061">
    <property type="entry name" value="MeMal-semiAld_DH"/>
</dbReference>
<dbReference type="RefSeq" id="WP_110255747.1">
    <property type="nucleotide sequence ID" value="NZ_QJKB01000004.1"/>
</dbReference>
<dbReference type="InterPro" id="IPR016160">
    <property type="entry name" value="Ald_DH_CS_CYS"/>
</dbReference>
<dbReference type="GO" id="GO:0006210">
    <property type="term" value="P:thymine catabolic process"/>
    <property type="evidence" value="ECO:0007669"/>
    <property type="project" value="TreeGrafter"/>
</dbReference>
<dbReference type="OrthoDB" id="6187633at2"/>
<dbReference type="InterPro" id="IPR016162">
    <property type="entry name" value="Ald_DH_N"/>
</dbReference>
<dbReference type="PANTHER" id="PTHR43866">
    <property type="entry name" value="MALONATE-SEMIALDEHYDE DEHYDROGENASE"/>
    <property type="match status" value="1"/>
</dbReference>
<reference evidence="5 6" key="1">
    <citation type="submission" date="2018-05" db="EMBL/GenBank/DDBJ databases">
        <title>Genomic Encyclopedia of Type Strains, Phase IV (KMG-IV): sequencing the most valuable type-strain genomes for metagenomic binning, comparative biology and taxonomic classification.</title>
        <authorList>
            <person name="Goeker M."/>
        </authorList>
    </citation>
    <scope>NUCLEOTIDE SEQUENCE [LARGE SCALE GENOMIC DNA]</scope>
    <source>
        <strain evidence="5 6">DSM 19792</strain>
    </source>
</reference>
<dbReference type="InterPro" id="IPR015590">
    <property type="entry name" value="Aldehyde_DH_dom"/>
</dbReference>
<dbReference type="FunFam" id="3.40.605.10:FF:000003">
    <property type="entry name" value="Methylmalonate-semialdehyde dehydrogenase [acylating]"/>
    <property type="match status" value="1"/>
</dbReference>
<dbReference type="Gene3D" id="3.40.309.10">
    <property type="entry name" value="Aldehyde Dehydrogenase, Chain A, domain 2"/>
    <property type="match status" value="1"/>
</dbReference>
<dbReference type="AlphaFoldDB" id="A0A318J9L0"/>